<feature type="coiled-coil region" evidence="1">
    <location>
        <begin position="664"/>
        <end position="737"/>
    </location>
</feature>
<evidence type="ECO:0000313" key="2">
    <source>
        <dbReference type="EMBL" id="CAE0798410.1"/>
    </source>
</evidence>
<dbReference type="EMBL" id="HBJA01029153">
    <property type="protein sequence ID" value="CAE0798410.1"/>
    <property type="molecule type" value="Transcribed_RNA"/>
</dbReference>
<name>A0A7S4FJC1_9EUGL</name>
<gene>
    <name evidence="2" type="ORF">EGYM00163_LOCUS9530</name>
</gene>
<sequence>MAQPKACQKPVEMDGITEQFPASHGGERHTMHTNYQTTLEQQPSGGPEAIESSILKGTVPVAYLKEVMGRMKESRAHMKLLEQQLEHQVEAYCQLEKRLVGAHADLRRVEEQLQDANSEAERCQQQLDFQVQACGVLEDRLNSETANAERERQQYEQAVLLLESQLMQRDAELTRLQAMQQLLGEDGNVRVQHLEHIMDRLKEKGAQMAQVEEWLQQQVEVQRGLEQRLKGALAETAKWRDRYEVDIKGLKQQLVDCETELRRWKSGRQEGIPLEQSQTPGSEAATPVVDGHVDAQGDATELRAHIESLEQQLEQWVDDVHWWQTHCLELQEQHAQELRTLQAEHQTALVQMQGELQETPSAQDPAAMLRSAELAWLRLTQQQESGLQGFVESMRQQDKECHDLMYEELLERMELVHHHSLLTAGLVGSRIATLENQLHDTQHQHRLELQTLVHSVQDARVQDIEYQELLARLHVVDEEEIGISSLQYSAGILWALYRKDRAACAQEEATAQAQVHAEAAGLQLQSVVQELAVVTLQRDASLRERDALRVAAEAQQQQSAADASVQQRMAHELQQLTAAHAQQMAARAQAHAAELQQLRVQHSQDMQRLQARLEAQRHGDQQQRALWDAERCARTAVAEDALLGYVAVIAASVQQGQAVLHRRLEEAHGHAAALEAQLEHQQQQGAVKDATIQALAQSKEQKKRTLKQQELAITTLKEQKKVEVAQWQMAVQRLTQENTSVRQTLSDCTASLSHFHGCTTQQQQVMNAENAQRMAIAAETHAHCVAMFTEAFSRSHCSALASAELCARRGLAEAENRAFAELVLSTGLTKSAELGMRRALNTVRTALQKQQTCTTAMQEALDAQQGLRQLCEAEALSRMNIISAEGTAFIDRVLSLQHLQSPVPCSKALDVDTEVLLGYQSDGLSECTSAGSQCDGAASESGSTRAPKAHFGFEGIPVVVGSHREASLTPEMPAPILCTSRILCRSQSSVETPQEA</sequence>
<accession>A0A7S4FJC1</accession>
<protein>
    <submittedName>
        <fullName evidence="2">Uncharacterized protein</fullName>
    </submittedName>
</protein>
<reference evidence="2" key="1">
    <citation type="submission" date="2021-01" db="EMBL/GenBank/DDBJ databases">
        <authorList>
            <person name="Corre E."/>
            <person name="Pelletier E."/>
            <person name="Niang G."/>
            <person name="Scheremetjew M."/>
            <person name="Finn R."/>
            <person name="Kale V."/>
            <person name="Holt S."/>
            <person name="Cochrane G."/>
            <person name="Meng A."/>
            <person name="Brown T."/>
            <person name="Cohen L."/>
        </authorList>
    </citation>
    <scope>NUCLEOTIDE SEQUENCE</scope>
    <source>
        <strain evidence="2">CCMP1594</strain>
    </source>
</reference>
<feature type="coiled-coil region" evidence="1">
    <location>
        <begin position="578"/>
        <end position="612"/>
    </location>
</feature>
<feature type="coiled-coil region" evidence="1">
    <location>
        <begin position="292"/>
        <end position="319"/>
    </location>
</feature>
<evidence type="ECO:0000256" key="1">
    <source>
        <dbReference type="SAM" id="Coils"/>
    </source>
</evidence>
<dbReference type="AlphaFoldDB" id="A0A7S4FJC1"/>
<feature type="coiled-coil region" evidence="1">
    <location>
        <begin position="64"/>
        <end position="165"/>
    </location>
</feature>
<proteinExistence type="predicted"/>
<organism evidence="2">
    <name type="scientific">Eutreptiella gymnastica</name>
    <dbReference type="NCBI Taxonomy" id="73025"/>
    <lineage>
        <taxon>Eukaryota</taxon>
        <taxon>Discoba</taxon>
        <taxon>Euglenozoa</taxon>
        <taxon>Euglenida</taxon>
        <taxon>Spirocuta</taxon>
        <taxon>Euglenophyceae</taxon>
        <taxon>Eutreptiales</taxon>
        <taxon>Eutreptiaceae</taxon>
        <taxon>Eutreptiella</taxon>
    </lineage>
</organism>
<keyword evidence="1" id="KW-0175">Coiled coil</keyword>